<reference evidence="3 4" key="1">
    <citation type="submission" date="2024-03" db="EMBL/GenBank/DDBJ databases">
        <title>The genome assembly and annotation of the cricket Gryllus longicercus Weissman &amp; Gray.</title>
        <authorList>
            <person name="Szrajer S."/>
            <person name="Gray D."/>
            <person name="Ylla G."/>
        </authorList>
    </citation>
    <scope>NUCLEOTIDE SEQUENCE [LARGE SCALE GENOMIC DNA]</scope>
    <source>
        <strain evidence="3">DAG 2021-001</strain>
        <tissue evidence="3">Whole body minus gut</tissue>
    </source>
</reference>
<accession>A0AAN9W3Q8</accession>
<evidence type="ECO:0000313" key="4">
    <source>
        <dbReference type="Proteomes" id="UP001378592"/>
    </source>
</evidence>
<feature type="region of interest" description="Disordered" evidence="1">
    <location>
        <begin position="51"/>
        <end position="73"/>
    </location>
</feature>
<evidence type="ECO:0000313" key="3">
    <source>
        <dbReference type="EMBL" id="KAK7868323.1"/>
    </source>
</evidence>
<evidence type="ECO:0000256" key="1">
    <source>
        <dbReference type="SAM" id="MobiDB-lite"/>
    </source>
</evidence>
<keyword evidence="2" id="KW-0472">Membrane</keyword>
<dbReference type="EMBL" id="JAZDUA010000096">
    <property type="protein sequence ID" value="KAK7868323.1"/>
    <property type="molecule type" value="Genomic_DNA"/>
</dbReference>
<feature type="region of interest" description="Disordered" evidence="1">
    <location>
        <begin position="225"/>
        <end position="261"/>
    </location>
</feature>
<comment type="caution">
    <text evidence="3">The sequence shown here is derived from an EMBL/GenBank/DDBJ whole genome shotgun (WGS) entry which is preliminary data.</text>
</comment>
<feature type="transmembrane region" description="Helical" evidence="2">
    <location>
        <begin position="12"/>
        <end position="31"/>
    </location>
</feature>
<name>A0AAN9W3Q8_9ORTH</name>
<organism evidence="3 4">
    <name type="scientific">Gryllus longicercus</name>
    <dbReference type="NCBI Taxonomy" id="2509291"/>
    <lineage>
        <taxon>Eukaryota</taxon>
        <taxon>Metazoa</taxon>
        <taxon>Ecdysozoa</taxon>
        <taxon>Arthropoda</taxon>
        <taxon>Hexapoda</taxon>
        <taxon>Insecta</taxon>
        <taxon>Pterygota</taxon>
        <taxon>Neoptera</taxon>
        <taxon>Polyneoptera</taxon>
        <taxon>Orthoptera</taxon>
        <taxon>Ensifera</taxon>
        <taxon>Gryllidea</taxon>
        <taxon>Grylloidea</taxon>
        <taxon>Gryllidae</taxon>
        <taxon>Gryllinae</taxon>
        <taxon>Gryllus</taxon>
    </lineage>
</organism>
<dbReference type="Proteomes" id="UP001378592">
    <property type="component" value="Unassembled WGS sequence"/>
</dbReference>
<feature type="compositionally biased region" description="Low complexity" evidence="1">
    <location>
        <begin position="240"/>
        <end position="261"/>
    </location>
</feature>
<protein>
    <submittedName>
        <fullName evidence="3">Uncharacterized protein</fullName>
    </submittedName>
</protein>
<dbReference type="AlphaFoldDB" id="A0AAN9W3Q8"/>
<feature type="compositionally biased region" description="Pro residues" evidence="1">
    <location>
        <begin position="60"/>
        <end position="73"/>
    </location>
</feature>
<feature type="transmembrane region" description="Helical" evidence="2">
    <location>
        <begin position="149"/>
        <end position="168"/>
    </location>
</feature>
<sequence>MARAWRCRLSSQAIVCVQLLAWCVAACLLLYRGVTTLRREPPVQVALANATAGNDTARSTPPPAAFPRAPPPADEAAAAAASDSAYAAKKGAEEASVLYVPSHMTIPAAAAAGAAQGAGARPEAEGAGAGAGHRSSFGRLRSELRPASLILIVLGFSMLLVGPVVVVLRKCDSTLHHRRVAKLPTDEEDACDPPPSYDEATLGCGGAPRYSTLFQVRDSGELVCLNAPPPPPPPAPAPSGGPRAHPAAAAREADPACAAYR</sequence>
<evidence type="ECO:0000256" key="2">
    <source>
        <dbReference type="SAM" id="Phobius"/>
    </source>
</evidence>
<proteinExistence type="predicted"/>
<feature type="compositionally biased region" description="Pro residues" evidence="1">
    <location>
        <begin position="227"/>
        <end position="239"/>
    </location>
</feature>
<keyword evidence="4" id="KW-1185">Reference proteome</keyword>
<keyword evidence="2" id="KW-1133">Transmembrane helix</keyword>
<gene>
    <name evidence="3" type="ORF">R5R35_013628</name>
</gene>
<keyword evidence="2" id="KW-0812">Transmembrane</keyword>